<gene>
    <name evidence="1" type="ORF">DC20_02775</name>
</gene>
<organism evidence="1 2">
    <name type="scientific">Rufibacter tibetensis</name>
    <dbReference type="NCBI Taxonomy" id="512763"/>
    <lineage>
        <taxon>Bacteria</taxon>
        <taxon>Pseudomonadati</taxon>
        <taxon>Bacteroidota</taxon>
        <taxon>Cytophagia</taxon>
        <taxon>Cytophagales</taxon>
        <taxon>Hymenobacteraceae</taxon>
        <taxon>Rufibacter</taxon>
    </lineage>
</organism>
<accession>A0A0P0C4M8</accession>
<dbReference type="KEGG" id="rti:DC20_02775"/>
<proteinExistence type="predicted"/>
<evidence type="ECO:0000313" key="2">
    <source>
        <dbReference type="Proteomes" id="UP000061382"/>
    </source>
</evidence>
<dbReference type="EMBL" id="CP012643">
    <property type="protein sequence ID" value="ALI98097.1"/>
    <property type="molecule type" value="Genomic_DNA"/>
</dbReference>
<reference evidence="1 2" key="1">
    <citation type="submission" date="2015-08" db="EMBL/GenBank/DDBJ databases">
        <title>Complete genome sequence of Rufibacter tibetensis strain 1351t, a radiation-resistant bacterium from tibet plateau.</title>
        <authorList>
            <person name="Dai J."/>
        </authorList>
    </citation>
    <scope>NUCLEOTIDE SEQUENCE [LARGE SCALE GENOMIC DNA]</scope>
    <source>
        <strain evidence="1 2">1351</strain>
    </source>
</reference>
<protein>
    <submittedName>
        <fullName evidence="1">Uncharacterized protein</fullName>
    </submittedName>
</protein>
<dbReference type="Proteomes" id="UP000061382">
    <property type="component" value="Chromosome"/>
</dbReference>
<name>A0A0P0C4M8_9BACT</name>
<dbReference type="PATRIC" id="fig|512763.3.peg.616"/>
<dbReference type="AlphaFoldDB" id="A0A0P0C4M8"/>
<keyword evidence="2" id="KW-1185">Reference proteome</keyword>
<dbReference type="STRING" id="512763.DC20_02775"/>
<evidence type="ECO:0000313" key="1">
    <source>
        <dbReference type="EMBL" id="ALI98097.1"/>
    </source>
</evidence>
<sequence>MLVVSVSLFLLFLFGKEMGKALSVHFSEMNDRREKGSLTSMDRLQCKVMYNSMICLGWLFYPEAAEVLHHYLYGKGTDLYLEPGYVRNSPVVQHALGSMKTGDVKAVSFRQNKDWRLSYAVNGFTLEKRQGSVLLSQVIIFSKDSRIVTDLNFFLFKVRIPDGLVHVLEPSPFVVYCHWQL</sequence>